<dbReference type="EMBL" id="QENZ01000004">
    <property type="protein sequence ID" value="PVX51093.1"/>
    <property type="molecule type" value="Genomic_DNA"/>
</dbReference>
<keyword evidence="1" id="KW-0812">Transmembrane</keyword>
<sequence>MKTNNVKILNALSTGTLLILLGLCFMISEDNPITWNLFPSNSLLFFPLAFFIPIILAVFSLKNKRNSIAIVLLIISIILLILTSMLALYVYGLGGT</sequence>
<reference evidence="2 3" key="1">
    <citation type="submission" date="2018-05" db="EMBL/GenBank/DDBJ databases">
        <title>Genomic Encyclopedia of Type Strains, Phase IV (KMG-IV): sequencing the most valuable type-strain genomes for metagenomic binning, comparative biology and taxonomic classification.</title>
        <authorList>
            <person name="Goeker M."/>
        </authorList>
    </citation>
    <scope>NUCLEOTIDE SEQUENCE [LARGE SCALE GENOMIC DNA]</scope>
    <source>
        <strain evidence="2 3">DSM 28579</strain>
    </source>
</reference>
<organism evidence="2 3">
    <name type="scientific">Balneicella halophila</name>
    <dbReference type="NCBI Taxonomy" id="1537566"/>
    <lineage>
        <taxon>Bacteria</taxon>
        <taxon>Pseudomonadati</taxon>
        <taxon>Bacteroidota</taxon>
        <taxon>Bacteroidia</taxon>
        <taxon>Bacteroidales</taxon>
        <taxon>Balneicellaceae</taxon>
        <taxon>Balneicella</taxon>
    </lineage>
</organism>
<dbReference type="AlphaFoldDB" id="A0A7L4UPM0"/>
<name>A0A7L4UPM0_BALHA</name>
<keyword evidence="3" id="KW-1185">Reference proteome</keyword>
<gene>
    <name evidence="2" type="ORF">C7377_1426</name>
</gene>
<accession>A0A7L4UPM0</accession>
<dbReference type="Proteomes" id="UP000251835">
    <property type="component" value="Unassembled WGS sequence"/>
</dbReference>
<keyword evidence="1" id="KW-1133">Transmembrane helix</keyword>
<comment type="caution">
    <text evidence="2">The sequence shown here is derived from an EMBL/GenBank/DDBJ whole genome shotgun (WGS) entry which is preliminary data.</text>
</comment>
<feature type="transmembrane region" description="Helical" evidence="1">
    <location>
        <begin position="68"/>
        <end position="91"/>
    </location>
</feature>
<proteinExistence type="predicted"/>
<feature type="transmembrane region" description="Helical" evidence="1">
    <location>
        <begin position="42"/>
        <end position="61"/>
    </location>
</feature>
<keyword evidence="1" id="KW-0472">Membrane</keyword>
<evidence type="ECO:0000313" key="2">
    <source>
        <dbReference type="EMBL" id="PVX51093.1"/>
    </source>
</evidence>
<protein>
    <submittedName>
        <fullName evidence="2">Uncharacterized protein</fullName>
    </submittedName>
</protein>
<evidence type="ECO:0000313" key="3">
    <source>
        <dbReference type="Proteomes" id="UP000251835"/>
    </source>
</evidence>
<evidence type="ECO:0000256" key="1">
    <source>
        <dbReference type="SAM" id="Phobius"/>
    </source>
</evidence>